<reference evidence="2 3" key="1">
    <citation type="submission" date="2018-10" db="EMBL/GenBank/DDBJ databases">
        <title>Genomic Encyclopedia of Archaeal and Bacterial Type Strains, Phase II (KMG-II): from individual species to whole genera.</title>
        <authorList>
            <person name="Goeker M."/>
        </authorList>
    </citation>
    <scope>NUCLEOTIDE SEQUENCE [LARGE SCALE GENOMIC DNA]</scope>
    <source>
        <strain evidence="2 3">DSM 45657</strain>
    </source>
</reference>
<comment type="caution">
    <text evidence="2">The sequence shown here is derived from an EMBL/GenBank/DDBJ whole genome shotgun (WGS) entry which is preliminary data.</text>
</comment>
<name>A0A421AZE0_9PSEU</name>
<protein>
    <submittedName>
        <fullName evidence="2">Flavoprotein</fullName>
    </submittedName>
</protein>
<keyword evidence="3" id="KW-1185">Reference proteome</keyword>
<gene>
    <name evidence="2" type="ORF">CLV68_4643</name>
</gene>
<proteinExistence type="predicted"/>
<dbReference type="Pfam" id="PF02441">
    <property type="entry name" value="Flavoprotein"/>
    <property type="match status" value="1"/>
</dbReference>
<dbReference type="Gene3D" id="3.40.50.1950">
    <property type="entry name" value="Flavin prenyltransferase-like"/>
    <property type="match status" value="1"/>
</dbReference>
<organism evidence="2 3">
    <name type="scientific">Actinokineospora cianjurensis</name>
    <dbReference type="NCBI Taxonomy" id="585224"/>
    <lineage>
        <taxon>Bacteria</taxon>
        <taxon>Bacillati</taxon>
        <taxon>Actinomycetota</taxon>
        <taxon>Actinomycetes</taxon>
        <taxon>Pseudonocardiales</taxon>
        <taxon>Pseudonocardiaceae</taxon>
        <taxon>Actinokineospora</taxon>
    </lineage>
</organism>
<dbReference type="EMBL" id="RCDD01000004">
    <property type="protein sequence ID" value="RLK55161.1"/>
    <property type="molecule type" value="Genomic_DNA"/>
</dbReference>
<accession>A0A421AZE0</accession>
<dbReference type="InterPro" id="IPR003382">
    <property type="entry name" value="Flavoprotein"/>
</dbReference>
<dbReference type="SUPFAM" id="SSF52507">
    <property type="entry name" value="Homo-oligomeric flavin-containing Cys decarboxylases, HFCD"/>
    <property type="match status" value="1"/>
</dbReference>
<evidence type="ECO:0000313" key="2">
    <source>
        <dbReference type="EMBL" id="RLK55161.1"/>
    </source>
</evidence>
<feature type="domain" description="Flavoprotein" evidence="1">
    <location>
        <begin position="7"/>
        <end position="128"/>
    </location>
</feature>
<evidence type="ECO:0000313" key="3">
    <source>
        <dbReference type="Proteomes" id="UP000282454"/>
    </source>
</evidence>
<dbReference type="RefSeq" id="WP_121392990.1">
    <property type="nucleotide sequence ID" value="NZ_RCDD01000004.1"/>
</dbReference>
<dbReference type="OrthoDB" id="161343at2"/>
<dbReference type="Proteomes" id="UP000282454">
    <property type="component" value="Unassembled WGS sequence"/>
</dbReference>
<sequence>MSKPVLYLVICGAGPAKRVADMIDLALPEWDVWCLATPSAVEHFLDLDDLERRTGHPVRTTHQGPRQQALPKADAVLVAPATYNTINKWAAGIADTYVLIQLAELTGLGVPIVAMPYVNSALAANRVFHRSVAELRESGVTVLLNAPHAPRTPADYPWAAALGACLPRKSSTEGTTPR</sequence>
<evidence type="ECO:0000259" key="1">
    <source>
        <dbReference type="Pfam" id="PF02441"/>
    </source>
</evidence>
<dbReference type="InterPro" id="IPR036551">
    <property type="entry name" value="Flavin_trans-like"/>
</dbReference>
<dbReference type="AlphaFoldDB" id="A0A421AZE0"/>
<dbReference type="GO" id="GO:0003824">
    <property type="term" value="F:catalytic activity"/>
    <property type="evidence" value="ECO:0007669"/>
    <property type="project" value="InterPro"/>
</dbReference>